<dbReference type="EMBL" id="JAJODE010000039">
    <property type="protein sequence ID" value="MCD4839754.1"/>
    <property type="molecule type" value="Genomic_DNA"/>
</dbReference>
<dbReference type="PROSITE" id="PS50901">
    <property type="entry name" value="FTSK"/>
    <property type="match status" value="1"/>
</dbReference>
<dbReference type="Pfam" id="PF01580">
    <property type="entry name" value="FtsK_SpoIIIE"/>
    <property type="match status" value="1"/>
</dbReference>
<comment type="caution">
    <text evidence="6">The sequence shown here is derived from an EMBL/GenBank/DDBJ whole genome shotgun (WGS) entry which is preliminary data.</text>
</comment>
<dbReference type="InterPro" id="IPR002543">
    <property type="entry name" value="FtsK_dom"/>
</dbReference>
<reference evidence="6 7" key="1">
    <citation type="journal article" date="2023" name="Antonie Van Leeuwenhoek">
        <title>Unveiling the genomic potential of a novel thermostable glycoside hydrolases producing Neobacillus sedimentimangrovi UE25.</title>
        <authorList>
            <person name="Ejaz U."/>
            <person name="Saleem F."/>
            <person name="Rashid R."/>
            <person name="Hasan K.A."/>
            <person name="Syed M.N."/>
            <person name="Sohail M."/>
        </authorList>
    </citation>
    <scope>NUCLEOTIDE SEQUENCE [LARGE SCALE GENOMIC DNA]</scope>
    <source>
        <strain evidence="6 7">UE25</strain>
    </source>
</reference>
<protein>
    <recommendedName>
        <fullName evidence="5">FtsK domain-containing protein</fullName>
    </recommendedName>
</protein>
<sequence>MILEGIGATLIGGATLYGIGSYMFSEKNRIKRKFRKACNDGELYKEVKYKDKKHKVFPHVLGISINDIKTVIVFSIPSGLNPKVFEDRKFVFRQHFGKYLDLQVEDNRAFLHIYPKGLPKQINYDYNLIRESLEGKRLPILCGQGLDLQIHTLDMVSHPHVLIAGETGSGKSSAIRSILTTIIQTKSPKEVRFILGDLKRSEFHLFKNLKHVEGVYHSAEELEYPLKQVKKEMVKRGNLLNQAGVNSIDELKNKPPYLVICIDEVVLLKKEKGIMDILEEISSIGRSLGVFLILSMQRPDSKLLDGKLKVNMTVRMGFKTADRINARIIGTEGAESLETAGRMLLRVNSELKEVQCTWLCTKVAQSLLVPYKEELKITPPPADNDQIDNNIMELFKK</sequence>
<dbReference type="Proteomes" id="UP001162836">
    <property type="component" value="Unassembled WGS sequence"/>
</dbReference>
<keyword evidence="2 3" id="KW-0067">ATP-binding</keyword>
<dbReference type="PANTHER" id="PTHR22683:SF1">
    <property type="entry name" value="TYPE VII SECRETION SYSTEM PROTEIN ESSC"/>
    <property type="match status" value="1"/>
</dbReference>
<keyword evidence="4" id="KW-0472">Membrane</keyword>
<name>A0ABS8QKD9_9BACI</name>
<dbReference type="InterPro" id="IPR027417">
    <property type="entry name" value="P-loop_NTPase"/>
</dbReference>
<evidence type="ECO:0000313" key="6">
    <source>
        <dbReference type="EMBL" id="MCD4839754.1"/>
    </source>
</evidence>
<dbReference type="SUPFAM" id="SSF52540">
    <property type="entry name" value="P-loop containing nucleoside triphosphate hydrolases"/>
    <property type="match status" value="1"/>
</dbReference>
<accession>A0ABS8QKD9</accession>
<keyword evidence="1 3" id="KW-0547">Nucleotide-binding</keyword>
<evidence type="ECO:0000256" key="4">
    <source>
        <dbReference type="SAM" id="Phobius"/>
    </source>
</evidence>
<keyword evidence="7" id="KW-1185">Reference proteome</keyword>
<proteinExistence type="predicted"/>
<evidence type="ECO:0000256" key="2">
    <source>
        <dbReference type="ARBA" id="ARBA00022840"/>
    </source>
</evidence>
<evidence type="ECO:0000313" key="7">
    <source>
        <dbReference type="Proteomes" id="UP001162836"/>
    </source>
</evidence>
<evidence type="ECO:0000259" key="5">
    <source>
        <dbReference type="PROSITE" id="PS50901"/>
    </source>
</evidence>
<organism evidence="6 7">
    <name type="scientific">Neobacillus sedimentimangrovi</name>
    <dbReference type="NCBI Taxonomy" id="2699460"/>
    <lineage>
        <taxon>Bacteria</taxon>
        <taxon>Bacillati</taxon>
        <taxon>Bacillota</taxon>
        <taxon>Bacilli</taxon>
        <taxon>Bacillales</taxon>
        <taxon>Bacillaceae</taxon>
        <taxon>Neobacillus</taxon>
    </lineage>
</organism>
<dbReference type="PANTHER" id="PTHR22683">
    <property type="entry name" value="SPORULATION PROTEIN RELATED"/>
    <property type="match status" value="1"/>
</dbReference>
<dbReference type="InterPro" id="IPR050206">
    <property type="entry name" value="FtsK/SpoIIIE/SftA"/>
</dbReference>
<keyword evidence="4" id="KW-1133">Transmembrane helix</keyword>
<evidence type="ECO:0000256" key="3">
    <source>
        <dbReference type="PROSITE-ProRule" id="PRU00289"/>
    </source>
</evidence>
<evidence type="ECO:0000256" key="1">
    <source>
        <dbReference type="ARBA" id="ARBA00022741"/>
    </source>
</evidence>
<dbReference type="Gene3D" id="3.40.50.300">
    <property type="entry name" value="P-loop containing nucleotide triphosphate hydrolases"/>
    <property type="match status" value="1"/>
</dbReference>
<keyword evidence="4" id="KW-0812">Transmembrane</keyword>
<feature type="domain" description="FtsK" evidence="5">
    <location>
        <begin position="143"/>
        <end position="327"/>
    </location>
</feature>
<feature type="transmembrane region" description="Helical" evidence="4">
    <location>
        <begin position="6"/>
        <end position="25"/>
    </location>
</feature>
<gene>
    <name evidence="6" type="ORF">LRS37_12930</name>
</gene>
<dbReference type="RefSeq" id="WP_231315102.1">
    <property type="nucleotide sequence ID" value="NZ_JAJODE010000039.1"/>
</dbReference>
<feature type="binding site" evidence="3">
    <location>
        <begin position="165"/>
        <end position="172"/>
    </location>
    <ligand>
        <name>ATP</name>
        <dbReference type="ChEBI" id="CHEBI:30616"/>
    </ligand>
</feature>